<feature type="compositionally biased region" description="Polar residues" evidence="1">
    <location>
        <begin position="331"/>
        <end position="349"/>
    </location>
</feature>
<feature type="region of interest" description="Disordered" evidence="1">
    <location>
        <begin position="312"/>
        <end position="370"/>
    </location>
</feature>
<protein>
    <submittedName>
        <fullName evidence="2">Protein LNK1-like isoform X1</fullName>
    </submittedName>
</protein>
<name>A0ABD1HP62_SALDI</name>
<evidence type="ECO:0000313" key="2">
    <source>
        <dbReference type="EMBL" id="KAL1557825.1"/>
    </source>
</evidence>
<dbReference type="AlphaFoldDB" id="A0ABD1HP62"/>
<feature type="region of interest" description="Disordered" evidence="1">
    <location>
        <begin position="569"/>
        <end position="607"/>
    </location>
</feature>
<feature type="compositionally biased region" description="Polar residues" evidence="1">
    <location>
        <begin position="627"/>
        <end position="641"/>
    </location>
</feature>
<gene>
    <name evidence="2" type="ORF">AAHA92_08363</name>
</gene>
<feature type="region of interest" description="Disordered" evidence="1">
    <location>
        <begin position="52"/>
        <end position="71"/>
    </location>
</feature>
<comment type="caution">
    <text evidence="2">The sequence shown here is derived from an EMBL/GenBank/DDBJ whole genome shotgun (WGS) entry which is preliminary data.</text>
</comment>
<dbReference type="PANTHER" id="PTHR33334:SF8">
    <property type="entry name" value="PROTEIN LNK1"/>
    <property type="match status" value="1"/>
</dbReference>
<feature type="compositionally biased region" description="Basic and acidic residues" evidence="1">
    <location>
        <begin position="267"/>
        <end position="277"/>
    </location>
</feature>
<feature type="region of interest" description="Disordered" evidence="1">
    <location>
        <begin position="625"/>
        <end position="644"/>
    </location>
</feature>
<keyword evidence="3" id="KW-1185">Reference proteome</keyword>
<feature type="region of interest" description="Disordered" evidence="1">
    <location>
        <begin position="649"/>
        <end position="668"/>
    </location>
</feature>
<feature type="region of interest" description="Disordered" evidence="1">
    <location>
        <begin position="266"/>
        <end position="286"/>
    </location>
</feature>
<dbReference type="Proteomes" id="UP001567538">
    <property type="component" value="Unassembled WGS sequence"/>
</dbReference>
<organism evidence="2 3">
    <name type="scientific">Salvia divinorum</name>
    <name type="common">Maria pastora</name>
    <name type="synonym">Diviner's sage</name>
    <dbReference type="NCBI Taxonomy" id="28513"/>
    <lineage>
        <taxon>Eukaryota</taxon>
        <taxon>Viridiplantae</taxon>
        <taxon>Streptophyta</taxon>
        <taxon>Embryophyta</taxon>
        <taxon>Tracheophyta</taxon>
        <taxon>Spermatophyta</taxon>
        <taxon>Magnoliopsida</taxon>
        <taxon>eudicotyledons</taxon>
        <taxon>Gunneridae</taxon>
        <taxon>Pentapetalae</taxon>
        <taxon>asterids</taxon>
        <taxon>lamiids</taxon>
        <taxon>Lamiales</taxon>
        <taxon>Lamiaceae</taxon>
        <taxon>Nepetoideae</taxon>
        <taxon>Mentheae</taxon>
        <taxon>Salviinae</taxon>
        <taxon>Salvia</taxon>
        <taxon>Salvia subgen. Calosphace</taxon>
    </lineage>
</organism>
<evidence type="ECO:0000256" key="1">
    <source>
        <dbReference type="SAM" id="MobiDB-lite"/>
    </source>
</evidence>
<reference evidence="2 3" key="1">
    <citation type="submission" date="2024-06" db="EMBL/GenBank/DDBJ databases">
        <title>A chromosome level genome sequence of Diviner's sage (Salvia divinorum).</title>
        <authorList>
            <person name="Ford S.A."/>
            <person name="Ro D.-K."/>
            <person name="Ness R.W."/>
            <person name="Phillips M.A."/>
        </authorList>
    </citation>
    <scope>NUCLEOTIDE SEQUENCE [LARGE SCALE GENOMIC DNA]</scope>
    <source>
        <strain evidence="2">SAF-2024a</strain>
        <tissue evidence="2">Leaf</tissue>
    </source>
</reference>
<proteinExistence type="predicted"/>
<dbReference type="EMBL" id="JBEAFC010000004">
    <property type="protein sequence ID" value="KAL1557825.1"/>
    <property type="molecule type" value="Genomic_DNA"/>
</dbReference>
<dbReference type="InterPro" id="IPR039928">
    <property type="entry name" value="LNK"/>
</dbReference>
<sequence>MEGKGSFGTKYEENNIRSDCGLRIQGMSDLFAHECVDIAWDDFFLDDDRTVPHHRSKRSADHPTLGENNKRCRREVASISKKTGGSAANYVDHTKEKSEISPLSNTMLEKNSRSHSGPFISGSDNELNKEASSLACKSTMPLPHGLKSNSSDLNSSELLKHDAILNDNTSLVDDGPFSFPIGGANHTGNDHSFFEHAQNKDSSDLLYGGWSEIENFDDIDRMFRSDSALGLGVCKEDELSWLSSAVYIGGPGDALKSDAEFPFPDPSKVKTISENRDFSNGNSPNNFPMIDTPIRYKDCSWNAENPDSYTSFLTGSDIEDSKDGFVPQEQVKGSNANTQPGISTSSHSRAGNHAVTSEHKKQIKLQSQSEGKVHCLENGLPPASESGSCLENPISSIHIKDSHVSDPSSVNLEQSMVKSETNDLASVSSRDSHIPSGQLLYMDGFPGPPFKEPALVDCGRREKLESCRGNLSVELANLRNGSVAMQASISDPGSVGKYENHCDLQGASTITATEMGSSNMQESSTMVPDLDDISLEAASFHQLQLVIKQMDLRTKLCIKDSLYRLAQSAEQRRRNPNLNDSFGDERDAGGVSEAEGTNSCTSYMDIETDTNPIDRSVAHLLFHRPADSSTTPGRDSFSFKSPSVVRGSAASLPVSSDSWASEEKVSEV</sequence>
<evidence type="ECO:0000313" key="3">
    <source>
        <dbReference type="Proteomes" id="UP001567538"/>
    </source>
</evidence>
<accession>A0ABD1HP62</accession>
<dbReference type="PANTHER" id="PTHR33334">
    <property type="entry name" value="PROTEIN LNK1"/>
    <property type="match status" value="1"/>
</dbReference>